<evidence type="ECO:0000313" key="3">
    <source>
        <dbReference type="Proteomes" id="UP000070188"/>
    </source>
</evidence>
<dbReference type="InterPro" id="IPR032675">
    <property type="entry name" value="LRR_dom_sf"/>
</dbReference>
<feature type="domain" description="NACHT N-terminal Helical" evidence="1">
    <location>
        <begin position="2"/>
        <end position="101"/>
    </location>
</feature>
<dbReference type="InterPro" id="IPR054547">
    <property type="entry name" value="NNH1"/>
</dbReference>
<sequence length="209" mass="23214">MAAVHAVADTLAKAAPLDAEVLFACDLDPDRLRAHVLAAAPGQPARAGLGEAATSLYDRLLATCCAHVVEYATRQPTFPARAYVEEVRRTGELRRELAEMAAFNEVAKLVNLPRSRRLDLFEQQIAGLYPLADIRQLQELEFWDCDLPADLTSLRSMPSLEHLRLLHYRRRCPEIDLTALAGLPNLRIKVVNARVRGAELFPPGQVQVE</sequence>
<reference evidence="3" key="1">
    <citation type="submission" date="2015-04" db="EMBL/GenBank/DDBJ databases">
        <title>Physiological reanalysis, assessment of diazotrophy, and genome sequences of multiple isolates of Streptomyces thermoautotrophicus.</title>
        <authorList>
            <person name="MacKellar D.C."/>
            <person name="Lieber L."/>
            <person name="Norman J."/>
            <person name="Bolger A."/>
            <person name="Tobin C."/>
            <person name="Murray J.W."/>
            <person name="Chang R."/>
            <person name="Ford T."/>
            <person name="Nguyen P.Q."/>
            <person name="Woodward J."/>
            <person name="Permingeat H."/>
            <person name="Joshi N.S."/>
            <person name="Silver P.A."/>
            <person name="Usadel B."/>
            <person name="Rutherford A.W."/>
            <person name="Friesen M."/>
            <person name="Prell J."/>
        </authorList>
    </citation>
    <scope>NUCLEOTIDE SEQUENCE [LARGE SCALE GENOMIC DNA]</scope>
    <source>
        <strain evidence="3">H1</strain>
    </source>
</reference>
<dbReference type="Proteomes" id="UP000070188">
    <property type="component" value="Unassembled WGS sequence"/>
</dbReference>
<dbReference type="OrthoDB" id="135105at2"/>
<dbReference type="AlphaFoldDB" id="A0A132MM27"/>
<proteinExistence type="predicted"/>
<dbReference type="SUPFAM" id="SSF52058">
    <property type="entry name" value="L domain-like"/>
    <property type="match status" value="1"/>
</dbReference>
<dbReference type="Gene3D" id="3.80.10.10">
    <property type="entry name" value="Ribonuclease Inhibitor"/>
    <property type="match status" value="1"/>
</dbReference>
<dbReference type="Pfam" id="PF22733">
    <property type="entry name" value="NNH1"/>
    <property type="match status" value="1"/>
</dbReference>
<evidence type="ECO:0000259" key="1">
    <source>
        <dbReference type="Pfam" id="PF22733"/>
    </source>
</evidence>
<gene>
    <name evidence="2" type="ORF">LI90_544</name>
</gene>
<dbReference type="STRING" id="1469144.LI90_544"/>
<comment type="caution">
    <text evidence="2">The sequence shown here is derived from an EMBL/GenBank/DDBJ whole genome shotgun (WGS) entry which is preliminary data.</text>
</comment>
<organism evidence="2 3">
    <name type="scientific">Carbonactinospora thermoautotrophica</name>
    <dbReference type="NCBI Taxonomy" id="1469144"/>
    <lineage>
        <taxon>Bacteria</taxon>
        <taxon>Bacillati</taxon>
        <taxon>Actinomycetota</taxon>
        <taxon>Actinomycetes</taxon>
        <taxon>Kitasatosporales</taxon>
        <taxon>Carbonactinosporaceae</taxon>
        <taxon>Carbonactinospora</taxon>
    </lineage>
</organism>
<dbReference type="EMBL" id="LAXD01000001">
    <property type="protein sequence ID" value="KWW98914.1"/>
    <property type="molecule type" value="Genomic_DNA"/>
</dbReference>
<evidence type="ECO:0000313" key="2">
    <source>
        <dbReference type="EMBL" id="KWW98914.1"/>
    </source>
</evidence>
<name>A0A132MM27_9ACTN</name>
<keyword evidence="3" id="KW-1185">Reference proteome</keyword>
<protein>
    <recommendedName>
        <fullName evidence="1">NACHT N-terminal Helical domain-containing protein</fullName>
    </recommendedName>
</protein>
<dbReference type="PATRIC" id="fig|1469144.10.peg.642"/>
<accession>A0A132MM27</accession>